<organism evidence="2 3">
    <name type="scientific">Sporothrix schenckii 1099-18</name>
    <dbReference type="NCBI Taxonomy" id="1397361"/>
    <lineage>
        <taxon>Eukaryota</taxon>
        <taxon>Fungi</taxon>
        <taxon>Dikarya</taxon>
        <taxon>Ascomycota</taxon>
        <taxon>Pezizomycotina</taxon>
        <taxon>Sordariomycetes</taxon>
        <taxon>Sordariomycetidae</taxon>
        <taxon>Ophiostomatales</taxon>
        <taxon>Ophiostomataceae</taxon>
        <taxon>Sporothrix</taxon>
    </lineage>
</organism>
<comment type="caution">
    <text evidence="2">The sequence shown here is derived from an EMBL/GenBank/DDBJ whole genome shotgun (WGS) entry which is preliminary data.</text>
</comment>
<dbReference type="KEGG" id="ssck:SPSK_09334"/>
<sequence length="418" mass="46307">MSLQEVPNCLPWEQAGSSPSSSSHSTASSVTSSVTSPAPSSSSSSSSAPDSSFTPSATSGDVLNVADALIRSVQSRHSTHLFPLRCEKDPISYRRKIIAFTTMCCLEGTFPAPSASLQYPTFSLNSMPDFNLGSWEPHKNPLDCARMTLSEFKDQMLSPEERRVAKPAEIRKAMQGELPDMRGIWTDVILNNFEREIVERPDDFEEEIDEEVVKEEETTKEKELYSNMSVFEESDDEEDYDEDDEVGGEKVGEVTNAVENFVKEIVKLGETIEVEMVEIKRVTQMEIVEVKKGRVKTINMNKAGAAIDNRIVKKAPTLPRQNSQWNSIQARLEQATDKMRRLASAKDDSVPNNELSSRPVVLKVIGSRPPPRPHWVHASVLAGVGLEQYQNCNCGSSLEQGAGCQPDEVQVPVKEVLI</sequence>
<accession>A0A0F2M4B7</accession>
<dbReference type="AlphaFoldDB" id="A0A0F2M4B7"/>
<evidence type="ECO:0000256" key="1">
    <source>
        <dbReference type="SAM" id="MobiDB-lite"/>
    </source>
</evidence>
<feature type="compositionally biased region" description="Low complexity" evidence="1">
    <location>
        <begin position="15"/>
        <end position="57"/>
    </location>
</feature>
<dbReference type="GeneID" id="27671185"/>
<feature type="region of interest" description="Disordered" evidence="1">
    <location>
        <begin position="1"/>
        <end position="57"/>
    </location>
</feature>
<dbReference type="Proteomes" id="UP000033710">
    <property type="component" value="Unassembled WGS sequence"/>
</dbReference>
<evidence type="ECO:0000313" key="3">
    <source>
        <dbReference type="Proteomes" id="UP000033710"/>
    </source>
</evidence>
<dbReference type="RefSeq" id="XP_016587229.1">
    <property type="nucleotide sequence ID" value="XM_016735908.1"/>
</dbReference>
<feature type="compositionally biased region" description="Acidic residues" evidence="1">
    <location>
        <begin position="232"/>
        <end position="246"/>
    </location>
</feature>
<name>A0A0F2M4B7_SPOSC</name>
<dbReference type="OrthoDB" id="10337133at2759"/>
<dbReference type="EMBL" id="AXCR01000007">
    <property type="protein sequence ID" value="KJR84553.1"/>
    <property type="molecule type" value="Genomic_DNA"/>
</dbReference>
<proteinExistence type="predicted"/>
<reference evidence="2 3" key="1">
    <citation type="journal article" date="2014" name="BMC Genomics">
        <title>Comparative genomics of the major fungal agents of human and animal Sporotrichosis: Sporothrix schenckii and Sporothrix brasiliensis.</title>
        <authorList>
            <person name="Teixeira M.M."/>
            <person name="de Almeida L.G."/>
            <person name="Kubitschek-Barreira P."/>
            <person name="Alves F.L."/>
            <person name="Kioshima E.S."/>
            <person name="Abadio A.K."/>
            <person name="Fernandes L."/>
            <person name="Derengowski L.S."/>
            <person name="Ferreira K.S."/>
            <person name="Souza R.C."/>
            <person name="Ruiz J.C."/>
            <person name="de Andrade N.C."/>
            <person name="Paes H.C."/>
            <person name="Nicola A.M."/>
            <person name="Albuquerque P."/>
            <person name="Gerber A.L."/>
            <person name="Martins V.P."/>
            <person name="Peconick L.D."/>
            <person name="Neto A.V."/>
            <person name="Chaucanez C.B."/>
            <person name="Silva P.A."/>
            <person name="Cunha O.L."/>
            <person name="de Oliveira F.F."/>
            <person name="dos Santos T.C."/>
            <person name="Barros A.L."/>
            <person name="Soares M.A."/>
            <person name="de Oliveira L.M."/>
            <person name="Marini M.M."/>
            <person name="Villalobos-Duno H."/>
            <person name="Cunha M.M."/>
            <person name="de Hoog S."/>
            <person name="da Silveira J.F."/>
            <person name="Henrissat B."/>
            <person name="Nino-Vega G.A."/>
            <person name="Cisalpino P.S."/>
            <person name="Mora-Montes H.M."/>
            <person name="Almeida S.R."/>
            <person name="Stajich J.E."/>
            <person name="Lopes-Bezerra L.M."/>
            <person name="Vasconcelos A.T."/>
            <person name="Felipe M.S."/>
        </authorList>
    </citation>
    <scope>NUCLEOTIDE SEQUENCE [LARGE SCALE GENOMIC DNA]</scope>
    <source>
        <strain evidence="2 3">1099-18</strain>
    </source>
</reference>
<gene>
    <name evidence="2" type="ORF">SPSK_09334</name>
</gene>
<dbReference type="VEuPathDB" id="FungiDB:SPSK_09334"/>
<reference evidence="2 3" key="2">
    <citation type="journal article" date="2015" name="Eukaryot. Cell">
        <title>Asexual propagation of a virulent clone complex in a human and feline outbreak of sporotrichosis.</title>
        <authorList>
            <person name="Teixeira Mde M."/>
            <person name="Rodrigues A.M."/>
            <person name="Tsui C.K."/>
            <person name="de Almeida L.G."/>
            <person name="Van Diepeningen A.D."/>
            <person name="van den Ende B.G."/>
            <person name="Fernandes G.F."/>
            <person name="Kano R."/>
            <person name="Hamelin R.C."/>
            <person name="Lopes-Bezerra L.M."/>
            <person name="Vasconcelos A.T."/>
            <person name="de Hoog S."/>
            <person name="de Camargo Z.P."/>
            <person name="Felipe M.S."/>
        </authorList>
    </citation>
    <scope>NUCLEOTIDE SEQUENCE [LARGE SCALE GENOMIC DNA]</scope>
    <source>
        <strain evidence="2 3">1099-18</strain>
    </source>
</reference>
<feature type="region of interest" description="Disordered" evidence="1">
    <location>
        <begin position="226"/>
        <end position="247"/>
    </location>
</feature>
<evidence type="ECO:0000313" key="2">
    <source>
        <dbReference type="EMBL" id="KJR84553.1"/>
    </source>
</evidence>
<protein>
    <submittedName>
        <fullName evidence="2">Uncharacterized protein</fullName>
    </submittedName>
</protein>